<dbReference type="GO" id="GO:0015630">
    <property type="term" value="C:microtubule cytoskeleton"/>
    <property type="evidence" value="ECO:0007669"/>
    <property type="project" value="TreeGrafter"/>
</dbReference>
<dbReference type="Proteomes" id="UP001501940">
    <property type="component" value="Chromosome 14"/>
</dbReference>
<evidence type="ECO:0000256" key="4">
    <source>
        <dbReference type="ARBA" id="ARBA00022553"/>
    </source>
</evidence>
<feature type="region of interest" description="Disordered" evidence="6">
    <location>
        <begin position="291"/>
        <end position="361"/>
    </location>
</feature>
<comment type="subcellular location">
    <subcellularLocation>
        <location evidence="1">Cytoplasm</location>
        <location evidence="1">Cytoskeleton</location>
    </subcellularLocation>
</comment>
<keyword evidence="5" id="KW-0206">Cytoskeleton</keyword>
<evidence type="ECO:0000259" key="7">
    <source>
        <dbReference type="Pfam" id="PF15297"/>
    </source>
</evidence>
<proteinExistence type="inferred from homology"/>
<evidence type="ECO:0000256" key="1">
    <source>
        <dbReference type="ARBA" id="ARBA00004245"/>
    </source>
</evidence>
<dbReference type="PANTHER" id="PTHR16076">
    <property type="entry name" value="CYTOSKELETON ASSOCIATED PROTEIN 2-RELATED"/>
    <property type="match status" value="1"/>
</dbReference>
<reference evidence="8 9" key="1">
    <citation type="submission" date="2022-01" db="EMBL/GenBank/DDBJ databases">
        <title>A chromosome-scale genome assembly of the false clownfish, Amphiprion ocellaris.</title>
        <authorList>
            <person name="Ryu T."/>
        </authorList>
    </citation>
    <scope>NUCLEOTIDE SEQUENCE [LARGE SCALE GENOMIC DNA]</scope>
</reference>
<feature type="compositionally biased region" description="Basic and acidic residues" evidence="6">
    <location>
        <begin position="427"/>
        <end position="454"/>
    </location>
</feature>
<evidence type="ECO:0000256" key="6">
    <source>
        <dbReference type="SAM" id="MobiDB-lite"/>
    </source>
</evidence>
<evidence type="ECO:0000313" key="9">
    <source>
        <dbReference type="Proteomes" id="UP001501940"/>
    </source>
</evidence>
<evidence type="ECO:0000256" key="5">
    <source>
        <dbReference type="ARBA" id="ARBA00023212"/>
    </source>
</evidence>
<keyword evidence="9" id="KW-1185">Reference proteome</keyword>
<feature type="domain" description="Cytoskeleton-associated protein 2 C-terminal" evidence="7">
    <location>
        <begin position="431"/>
        <end position="582"/>
    </location>
</feature>
<feature type="region of interest" description="Disordered" evidence="6">
    <location>
        <begin position="136"/>
        <end position="263"/>
    </location>
</feature>
<evidence type="ECO:0000256" key="2">
    <source>
        <dbReference type="ARBA" id="ARBA00009468"/>
    </source>
</evidence>
<dbReference type="InterPro" id="IPR029197">
    <property type="entry name" value="CKAP2_C"/>
</dbReference>
<accession>A0A3Q1C5Y2</accession>
<keyword evidence="3" id="KW-0963">Cytoplasm</keyword>
<reference evidence="8" key="2">
    <citation type="submission" date="2025-08" db="UniProtKB">
        <authorList>
            <consortium name="Ensembl"/>
        </authorList>
    </citation>
    <scope>IDENTIFICATION</scope>
</reference>
<protein>
    <recommendedName>
        <fullName evidence="7">Cytoskeleton-associated protein 2 C-terminal domain-containing protein</fullName>
    </recommendedName>
</protein>
<dbReference type="GO" id="GO:0007026">
    <property type="term" value="P:negative regulation of microtubule depolymerization"/>
    <property type="evidence" value="ECO:0007669"/>
    <property type="project" value="TreeGrafter"/>
</dbReference>
<feature type="region of interest" description="Disordered" evidence="6">
    <location>
        <begin position="426"/>
        <end position="480"/>
    </location>
</feature>
<comment type="similarity">
    <text evidence="2">Belongs to the CKAP2 family.</text>
</comment>
<keyword evidence="4" id="KW-0597">Phosphoprotein</keyword>
<feature type="compositionally biased region" description="Acidic residues" evidence="6">
    <location>
        <begin position="467"/>
        <end position="480"/>
    </location>
</feature>
<dbReference type="PANTHER" id="PTHR16076:SF8">
    <property type="entry name" value="CYTOSKELETON-ASSOCIATED PROTEIN 2"/>
    <property type="match status" value="1"/>
</dbReference>
<dbReference type="GeneTree" id="ENSGT00530000063691"/>
<sequence length="592" mass="64718">MDNVAVSRRNHTNRKGNKENTQPAHGPKSFIRKDKMSVAPLQLKNNEKEETVAKNYPFKAKPKQVGTRSTSAEVLKKVKIVQRDGKAETEETVKHKKIVAEAPKPSAVQSSKSAPGMYKGKVVQSKIGSIWKTSAYVGAVDPKPSAPKTGSQNMAKRRSKSASEMPGRGTQKPVPTRSKSVSERLAQVSKSVSERPAQVSKPGTSSRRPAGFCSARPTRTIPATLTSTSSRNTTAASTEARGTQNSKSKMPVTDKKVSKPPISSTLSQYRITTETAEERKAKLAEWMASKGKTLKRPAMTTAAAPPKTKVSARPEAHQSQVEPQPAARCEPKPEPSVETHNTNSAASHCDDIQGAEPTVHGQTPIIMNTTLDLLENSDADLPVEPQDTIVVNLCDALEAMATPSRCSDGNSVHCVLLSNECNDVEMDDSKPVEESGKEELKNEMPEDVGEQVKDEVEECDDQKVDTEDAEEVESGDDDGVMEVTPQRVDASVIKYSVKTTPYLQSVRKTIEDEVSTSTSRRKSNIKDLKFLTPVRRSCRIERKSARLPSMLVDHDPCVSSLAELVKLDDDPNAYIYRKNNALLEDLPDQPRV</sequence>
<feature type="domain" description="Cytoskeleton-associated protein 2 C-terminal" evidence="7">
    <location>
        <begin position="263"/>
        <end position="303"/>
    </location>
</feature>
<name>A0A3Q1C5Y2_AMPOC</name>
<dbReference type="InterPro" id="IPR026165">
    <property type="entry name" value="CKAP2_fam"/>
</dbReference>
<feature type="compositionally biased region" description="Low complexity" evidence="6">
    <location>
        <begin position="296"/>
        <end position="309"/>
    </location>
</feature>
<dbReference type="AlphaFoldDB" id="A0A3Q1C5Y2"/>
<feature type="region of interest" description="Disordered" evidence="6">
    <location>
        <begin position="1"/>
        <end position="48"/>
    </location>
</feature>
<evidence type="ECO:0000313" key="8">
    <source>
        <dbReference type="Ensembl" id="ENSAOCP00000015651.2"/>
    </source>
</evidence>
<dbReference type="Ensembl" id="ENSAOCT00000031955.2">
    <property type="protein sequence ID" value="ENSAOCP00000015651.2"/>
    <property type="gene ID" value="ENSAOCG00000020463.2"/>
</dbReference>
<reference evidence="8" key="3">
    <citation type="submission" date="2025-09" db="UniProtKB">
        <authorList>
            <consortium name="Ensembl"/>
        </authorList>
    </citation>
    <scope>IDENTIFICATION</scope>
</reference>
<evidence type="ECO:0000256" key="3">
    <source>
        <dbReference type="ARBA" id="ARBA00022490"/>
    </source>
</evidence>
<organism evidence="8 9">
    <name type="scientific">Amphiprion ocellaris</name>
    <name type="common">Clown anemonefish</name>
    <dbReference type="NCBI Taxonomy" id="80972"/>
    <lineage>
        <taxon>Eukaryota</taxon>
        <taxon>Metazoa</taxon>
        <taxon>Chordata</taxon>
        <taxon>Craniata</taxon>
        <taxon>Vertebrata</taxon>
        <taxon>Euteleostomi</taxon>
        <taxon>Actinopterygii</taxon>
        <taxon>Neopterygii</taxon>
        <taxon>Teleostei</taxon>
        <taxon>Neoteleostei</taxon>
        <taxon>Acanthomorphata</taxon>
        <taxon>Ovalentaria</taxon>
        <taxon>Pomacentridae</taxon>
        <taxon>Amphiprion</taxon>
    </lineage>
</organism>
<feature type="compositionally biased region" description="Low complexity" evidence="6">
    <location>
        <begin position="223"/>
        <end position="240"/>
    </location>
</feature>
<dbReference type="Pfam" id="PF15297">
    <property type="entry name" value="CKAP2_C"/>
    <property type="match status" value="2"/>
</dbReference>